<keyword evidence="3" id="KW-1185">Reference proteome</keyword>
<reference evidence="2 3" key="1">
    <citation type="journal article" date="2010" name="Science">
        <title>Genomic comparison of the ants Camponotus floridanus and Harpegnathos saltator.</title>
        <authorList>
            <person name="Bonasio R."/>
            <person name="Zhang G."/>
            <person name="Ye C."/>
            <person name="Mutti N.S."/>
            <person name="Fang X."/>
            <person name="Qin N."/>
            <person name="Donahue G."/>
            <person name="Yang P."/>
            <person name="Li Q."/>
            <person name="Li C."/>
            <person name="Zhang P."/>
            <person name="Huang Z."/>
            <person name="Berger S.L."/>
            <person name="Reinberg D."/>
            <person name="Wang J."/>
            <person name="Liebig J."/>
        </authorList>
    </citation>
    <scope>NUCLEOTIDE SEQUENCE [LARGE SCALE GENOMIC DNA]</scope>
    <source>
        <strain evidence="2 3">R22 G/1</strain>
    </source>
</reference>
<organism evidence="3">
    <name type="scientific">Harpegnathos saltator</name>
    <name type="common">Jerdon's jumping ant</name>
    <dbReference type="NCBI Taxonomy" id="610380"/>
    <lineage>
        <taxon>Eukaryota</taxon>
        <taxon>Metazoa</taxon>
        <taxon>Ecdysozoa</taxon>
        <taxon>Arthropoda</taxon>
        <taxon>Hexapoda</taxon>
        <taxon>Insecta</taxon>
        <taxon>Pterygota</taxon>
        <taxon>Neoptera</taxon>
        <taxon>Endopterygota</taxon>
        <taxon>Hymenoptera</taxon>
        <taxon>Apocrita</taxon>
        <taxon>Aculeata</taxon>
        <taxon>Formicoidea</taxon>
        <taxon>Formicidae</taxon>
        <taxon>Ponerinae</taxon>
        <taxon>Ponerini</taxon>
        <taxon>Harpegnathos</taxon>
    </lineage>
</organism>
<protein>
    <submittedName>
        <fullName evidence="2">Melanoma-associated antigen G1</fullName>
    </submittedName>
</protein>
<evidence type="ECO:0000313" key="2">
    <source>
        <dbReference type="EMBL" id="EFN84394.1"/>
    </source>
</evidence>
<dbReference type="InterPro" id="IPR041899">
    <property type="entry name" value="MAGE_WH2"/>
</dbReference>
<dbReference type="PANTHER" id="PTHR11736:SF14">
    <property type="entry name" value="NSE3 HOMOLOG, SMC5-SMC6 COMPLEX COMPONENT"/>
    <property type="match status" value="1"/>
</dbReference>
<dbReference type="EMBL" id="GL448535">
    <property type="protein sequence ID" value="EFN84394.1"/>
    <property type="molecule type" value="Genomic_DNA"/>
</dbReference>
<feature type="domain" description="MAGE" evidence="1">
    <location>
        <begin position="1"/>
        <end position="183"/>
    </location>
</feature>
<dbReference type="GO" id="GO:0005634">
    <property type="term" value="C:nucleus"/>
    <property type="evidence" value="ECO:0007669"/>
    <property type="project" value="TreeGrafter"/>
</dbReference>
<dbReference type="Proteomes" id="UP000008237">
    <property type="component" value="Unassembled WGS sequence"/>
</dbReference>
<evidence type="ECO:0000259" key="1">
    <source>
        <dbReference type="PROSITE" id="PS50838"/>
    </source>
</evidence>
<dbReference type="Gene3D" id="1.10.10.1200">
    <property type="entry name" value="MAGE homology domain, winged helix WH1 motif"/>
    <property type="match status" value="1"/>
</dbReference>
<dbReference type="InterPro" id="IPR002190">
    <property type="entry name" value="MHD_dom"/>
</dbReference>
<dbReference type="PANTHER" id="PTHR11736">
    <property type="entry name" value="MELANOMA-ASSOCIATED ANTIGEN MAGE ANTIGEN"/>
    <property type="match status" value="1"/>
</dbReference>
<dbReference type="FunCoup" id="E2BIW2">
    <property type="interactions" value="503"/>
</dbReference>
<dbReference type="Gene3D" id="1.10.10.1210">
    <property type="entry name" value="MAGE homology domain, winged helix WH2 motif"/>
    <property type="match status" value="1"/>
</dbReference>
<dbReference type="PROSITE" id="PS50838">
    <property type="entry name" value="MAGE"/>
    <property type="match status" value="1"/>
</dbReference>
<dbReference type="SMART" id="SM01373">
    <property type="entry name" value="MAGE"/>
    <property type="match status" value="1"/>
</dbReference>
<dbReference type="STRING" id="610380.E2BIW2"/>
<dbReference type="Pfam" id="PF01454">
    <property type="entry name" value="MAGE"/>
    <property type="match status" value="1"/>
</dbReference>
<proteinExistence type="predicted"/>
<evidence type="ECO:0000313" key="3">
    <source>
        <dbReference type="Proteomes" id="UP000008237"/>
    </source>
</evidence>
<dbReference type="FunFam" id="1.10.10.1210:FF:000001">
    <property type="entry name" value="melanoma-associated antigen D1"/>
    <property type="match status" value="1"/>
</dbReference>
<gene>
    <name evidence="2" type="ORF">EAI_13577</name>
</gene>
<dbReference type="OrthoDB" id="205198at2759"/>
<name>E2BIW2_HARSA</name>
<dbReference type="InterPro" id="IPR037445">
    <property type="entry name" value="MAGE"/>
</dbReference>
<dbReference type="OMA" id="KITYSWG"/>
<dbReference type="AlphaFoldDB" id="E2BIW2"/>
<accession>E2BIW2</accession>
<sequence>MQIISRVIKYLLMANGTKHPIPKTHIIKHILGSTYSKKYLQIMKEVESQLSKIFGYKLLLVEENKYIMVNEISNHLPHLNFKKSTQILLFLILVHIFMFGESSKEEILWDFLRNLGIITRDNYIHEYFGDVKQLVTVDFVNQRYLQKVMIDKNDSTKIEYKWGCRALNEVTYRSALEFVANIYDVSSVDKWKLQYKAVMDQEQKTKVRQS</sequence>
<dbReference type="InParanoid" id="E2BIW2"/>
<dbReference type="InterPro" id="IPR041898">
    <property type="entry name" value="MAGE_WH1"/>
</dbReference>